<protein>
    <recommendedName>
        <fullName evidence="6">Bifunctional uridylyltransferase/uridylyl-removing enzyme</fullName>
        <shortName evidence="6">UTase/UR</shortName>
    </recommendedName>
    <alternativeName>
        <fullName evidence="6">Bifunctional [protein-PII] modification enzyme</fullName>
    </alternativeName>
    <alternativeName>
        <fullName evidence="6">Bifunctional nitrogen sensor protein</fullName>
    </alternativeName>
    <domain>
        <recommendedName>
            <fullName evidence="6">[Protein-PII] uridylyltransferase</fullName>
            <shortName evidence="6">PII uridylyltransferase</shortName>
            <shortName evidence="6">UTase</shortName>
            <ecNumber evidence="6">2.7.7.59</ecNumber>
        </recommendedName>
    </domain>
    <domain>
        <recommendedName>
            <fullName evidence="6">[Protein-PII]-UMP uridylyl-removing enzyme</fullName>
            <shortName evidence="6">UR</shortName>
            <ecNumber evidence="6">3.1.4.-</ecNumber>
        </recommendedName>
    </domain>
</protein>
<dbReference type="PROSITE" id="PS51831">
    <property type="entry name" value="HD"/>
    <property type="match status" value="1"/>
</dbReference>
<dbReference type="Proteomes" id="UP000675409">
    <property type="component" value="Unassembled WGS sequence"/>
</dbReference>
<comment type="catalytic activity">
    <reaction evidence="6">
        <text>[protein-PII]-L-tyrosine + UTP = [protein-PII]-uridylyl-L-tyrosine + diphosphate</text>
        <dbReference type="Rhea" id="RHEA:13673"/>
        <dbReference type="Rhea" id="RHEA-COMP:12147"/>
        <dbReference type="Rhea" id="RHEA-COMP:12148"/>
        <dbReference type="ChEBI" id="CHEBI:33019"/>
        <dbReference type="ChEBI" id="CHEBI:46398"/>
        <dbReference type="ChEBI" id="CHEBI:46858"/>
        <dbReference type="ChEBI" id="CHEBI:90602"/>
        <dbReference type="EC" id="2.7.7.59"/>
    </reaction>
</comment>
<dbReference type="SUPFAM" id="SSF81301">
    <property type="entry name" value="Nucleotidyltransferase"/>
    <property type="match status" value="1"/>
</dbReference>
<feature type="domain" description="HD" evidence="7">
    <location>
        <begin position="437"/>
        <end position="548"/>
    </location>
</feature>
<dbReference type="Pfam" id="PF01966">
    <property type="entry name" value="HD"/>
    <property type="match status" value="1"/>
</dbReference>
<dbReference type="Pfam" id="PF08335">
    <property type="entry name" value="GlnD_UR_UTase"/>
    <property type="match status" value="1"/>
</dbReference>
<dbReference type="EC" id="2.7.7.59" evidence="6"/>
<comment type="domain">
    <text evidence="6">Has four distinct domains: an N-terminal nucleotidyltransferase (NT) domain responsible for UTase activity, a central HD domain that encodes UR activity, and two C-terminal ACT domains that seem to have a role in glutamine sensing.</text>
</comment>
<dbReference type="Pfam" id="PF03445">
    <property type="entry name" value="DUF294"/>
    <property type="match status" value="1"/>
</dbReference>
<comment type="cofactor">
    <cofactor evidence="6">
        <name>Mg(2+)</name>
        <dbReference type="ChEBI" id="CHEBI:18420"/>
    </cofactor>
</comment>
<dbReference type="SUPFAM" id="SSF109604">
    <property type="entry name" value="HD-domain/PDEase-like"/>
    <property type="match status" value="1"/>
</dbReference>
<comment type="function">
    <text evidence="6">Modifies, by uridylylation and deuridylylation, the PII regulatory proteins (GlnB and homologs), in response to the nitrogen status of the cell that GlnD senses through the glutamine level. Under low glutamine levels, catalyzes the conversion of the PII proteins and UTP to PII-UMP and PPi, while under higher glutamine levels, GlnD hydrolyzes PII-UMP to PII and UMP (deuridylylation). Thus, controls uridylylation state and activity of the PII proteins, and plays an important role in the regulation of nitrogen metabolism.</text>
</comment>
<comment type="catalytic activity">
    <reaction evidence="6">
        <text>[protein-PII]-uridylyl-L-tyrosine + H2O = [protein-PII]-L-tyrosine + UMP + H(+)</text>
        <dbReference type="Rhea" id="RHEA:48600"/>
        <dbReference type="Rhea" id="RHEA-COMP:12147"/>
        <dbReference type="Rhea" id="RHEA-COMP:12148"/>
        <dbReference type="ChEBI" id="CHEBI:15377"/>
        <dbReference type="ChEBI" id="CHEBI:15378"/>
        <dbReference type="ChEBI" id="CHEBI:46858"/>
        <dbReference type="ChEBI" id="CHEBI:57865"/>
        <dbReference type="ChEBI" id="CHEBI:90602"/>
    </reaction>
</comment>
<name>A0ABS1LK08_9MICO</name>
<keyword evidence="4 6" id="KW-0460">Magnesium</keyword>
<comment type="similarity">
    <text evidence="6">Belongs to the GlnD family.</text>
</comment>
<evidence type="ECO:0000259" key="7">
    <source>
        <dbReference type="PROSITE" id="PS51831"/>
    </source>
</evidence>
<sequence length="592" mass="63588">MNGNQPEAPHPTHGVRGLRDELLAIASEAVGTGTPGRERRAALVEHVTRRLTALWEYAIEDVPGTGVALAAVGSLGRGDMGPLSDLDLVLVHDGRTHTDEQLGQVAERLWYPLWDSGVDLDHSVRSLAQCRKVASQDLPAAVSWLDVHAMAGDTELVHRAATGILTDWRDAARRRLPELLETVSERAERSGELAYLIEPDLKEARGGIRDAVVLSALAATWLTDRPHGMVDDAYAHLLDVRDVLQVTTRRRTTRLLLADLEEVAEGCGYDDGDELLASLAAAGRELSYALDSTVRRARKALSRKPIGKPVIIRGRRKPPRLRPVGEGLVEHDGELVLGVGARPSSDPGLSLRAAAAAARTGLHLSPVTVASLRSCPPLPEPWPSAARADLLALLASGGAQVPVWEALDLAGVVTTWIPEWADVRNRPQRAAIHRHTVDRHLVETVRVASELERGALPGGADAPGRAGDVLLLAALLHDIGKVRGAADHSAEGARRVPAILRRMGFEPAVSDDVTRLVRHHLLLSELAVSGDHEDPATPAALLDAVGHRGDLLDLLRLLTEADSTSLGPKGWTAWRASLVDDLTRVARAALRP</sequence>
<comment type="caution">
    <text evidence="6">Lacks conserved residue(s) required for the propagation of feature annotation.</text>
</comment>
<evidence type="ECO:0000313" key="8">
    <source>
        <dbReference type="EMBL" id="MBL0886453.1"/>
    </source>
</evidence>
<proteinExistence type="inferred from homology"/>
<dbReference type="InterPro" id="IPR013546">
    <property type="entry name" value="PII_UdlTrfase/GS_AdlTrfase"/>
</dbReference>
<evidence type="ECO:0000256" key="5">
    <source>
        <dbReference type="ARBA" id="ARBA00023268"/>
    </source>
</evidence>
<dbReference type="InterPro" id="IPR010043">
    <property type="entry name" value="UTase/UR"/>
</dbReference>
<gene>
    <name evidence="6" type="primary">glnD</name>
    <name evidence="8" type="ORF">HGK34_09245</name>
</gene>
<dbReference type="InterPro" id="IPR005105">
    <property type="entry name" value="GlnD_Uridyltrans_N"/>
</dbReference>
<dbReference type="PANTHER" id="PTHR47320:SF1">
    <property type="entry name" value="BIFUNCTIONAL URIDYLYLTRANSFERASE_URIDYLYL-REMOVING ENZYME"/>
    <property type="match status" value="1"/>
</dbReference>
<keyword evidence="1 6" id="KW-0808">Transferase</keyword>
<keyword evidence="3 6" id="KW-0378">Hydrolase</keyword>
<dbReference type="InterPro" id="IPR043519">
    <property type="entry name" value="NT_sf"/>
</dbReference>
<dbReference type="Gene3D" id="1.10.3090.10">
    <property type="entry name" value="cca-adding enzyme, domain 2"/>
    <property type="match status" value="1"/>
</dbReference>
<dbReference type="HAMAP" id="MF_00277">
    <property type="entry name" value="PII_uridylyl_transf"/>
    <property type="match status" value="1"/>
</dbReference>
<comment type="caution">
    <text evidence="8">The sequence shown here is derived from an EMBL/GenBank/DDBJ whole genome shotgun (WGS) entry which is preliminary data.</text>
</comment>
<dbReference type="InterPro" id="IPR006674">
    <property type="entry name" value="HD_domain"/>
</dbReference>
<comment type="activity regulation">
    <text evidence="6">Uridylyltransferase (UTase) activity is inhibited by glutamine, while glutamine activates uridylyl-removing (UR) activity.</text>
</comment>
<dbReference type="PANTHER" id="PTHR47320">
    <property type="entry name" value="BIFUNCTIONAL URIDYLYLTRANSFERASE/URIDYLYL-REMOVING ENZYME"/>
    <property type="match status" value="1"/>
</dbReference>
<evidence type="ECO:0000256" key="1">
    <source>
        <dbReference type="ARBA" id="ARBA00022679"/>
    </source>
</evidence>
<accession>A0ABS1LK08</accession>
<evidence type="ECO:0000256" key="3">
    <source>
        <dbReference type="ARBA" id="ARBA00022801"/>
    </source>
</evidence>
<dbReference type="SMART" id="SM00471">
    <property type="entry name" value="HDc"/>
    <property type="match status" value="1"/>
</dbReference>
<keyword evidence="9" id="KW-1185">Reference proteome</keyword>
<reference evidence="8 9" key="1">
    <citation type="journal article" date="2021" name="Arch. Microbiol.">
        <title>Myceligenerans indicum sp. nov., an actinobacterium isolated from mangrove sediment of Sundarbans, India.</title>
        <authorList>
            <person name="Asha K."/>
            <person name="Bhadury P."/>
        </authorList>
    </citation>
    <scope>NUCLEOTIDE SEQUENCE [LARGE SCALE GENOMIC DNA]</scope>
    <source>
        <strain evidence="8 9">I2</strain>
    </source>
</reference>
<dbReference type="CDD" id="cd05401">
    <property type="entry name" value="NT_GlnE_GlnD_like"/>
    <property type="match status" value="1"/>
</dbReference>
<dbReference type="EC" id="3.1.4.-" evidence="6"/>
<evidence type="ECO:0000256" key="4">
    <source>
        <dbReference type="ARBA" id="ARBA00022842"/>
    </source>
</evidence>
<feature type="region of interest" description="Uridylyltransferase" evidence="6">
    <location>
        <begin position="1"/>
        <end position="323"/>
    </location>
</feature>
<dbReference type="EMBL" id="JABBYC010000012">
    <property type="protein sequence ID" value="MBL0886453.1"/>
    <property type="molecule type" value="Genomic_DNA"/>
</dbReference>
<evidence type="ECO:0000313" key="9">
    <source>
        <dbReference type="Proteomes" id="UP000675409"/>
    </source>
</evidence>
<dbReference type="InterPro" id="IPR003607">
    <property type="entry name" value="HD/PDEase_dom"/>
</dbReference>
<evidence type="ECO:0000256" key="6">
    <source>
        <dbReference type="HAMAP-Rule" id="MF_00277"/>
    </source>
</evidence>
<evidence type="ECO:0000256" key="2">
    <source>
        <dbReference type="ARBA" id="ARBA00022695"/>
    </source>
</evidence>
<keyword evidence="2 6" id="KW-0548">Nucleotidyltransferase</keyword>
<dbReference type="SUPFAM" id="SSF81593">
    <property type="entry name" value="Nucleotidyltransferase substrate binding subunit/domain"/>
    <property type="match status" value="1"/>
</dbReference>
<organism evidence="8 9">
    <name type="scientific">Myceligenerans indicum</name>
    <dbReference type="NCBI Taxonomy" id="2593663"/>
    <lineage>
        <taxon>Bacteria</taxon>
        <taxon>Bacillati</taxon>
        <taxon>Actinomycetota</taxon>
        <taxon>Actinomycetes</taxon>
        <taxon>Micrococcales</taxon>
        <taxon>Promicromonosporaceae</taxon>
        <taxon>Myceligenerans</taxon>
    </lineage>
</organism>
<keyword evidence="5 6" id="KW-0511">Multifunctional enzyme</keyword>